<sequence length="418" mass="44414">MAAGRRTSLASLAGSKVDDVPGKSDPLLLTLPLTKLVPTRFNPRRNFGTDEALKEFGLILKHRQLQPAVAVSRSGYLKLWPEEEANVGDKPYVIANGERRYRASLAVGLTTLNVVHDENVAASRADFLDAVLSENNDREDLDPIERALGIETMVIELKGADQVAAHYGKTKGWVSQQRKLLKLTPELQQLVSSGELAVRVAREIAGLPKSEQAAAWEEELARRAEAKAAPRKRVAPAVDEPTSPPEPTPAAPGSAAPVPAESALAELAPAMSGQTAAAPATADATTNTKADAPTKGERFTAVNQPATSPATAPEPSDNTTEPPERFTAVNNTAPVVAATTAETTGSAAAAEQEVEVAATSTRGAASAATTLVPHQNGTSASDLLPWDEPLWFDQQLRKRMSKANRDRLVWLLQASDDD</sequence>
<dbReference type="InterPro" id="IPR036086">
    <property type="entry name" value="ParB/Sulfiredoxin_sf"/>
</dbReference>
<keyword evidence="2" id="KW-0159">Chromosome partition</keyword>
<dbReference type="Proteomes" id="UP001610818">
    <property type="component" value="Unassembled WGS sequence"/>
</dbReference>
<organism evidence="5 6">
    <name type="scientific">Streptomyces longisporoflavus</name>
    <dbReference type="NCBI Taxonomy" id="28044"/>
    <lineage>
        <taxon>Bacteria</taxon>
        <taxon>Bacillati</taxon>
        <taxon>Actinomycetota</taxon>
        <taxon>Actinomycetes</taxon>
        <taxon>Kitasatosporales</taxon>
        <taxon>Streptomycetaceae</taxon>
        <taxon>Streptomyces</taxon>
    </lineage>
</organism>
<dbReference type="PANTHER" id="PTHR33375:SF1">
    <property type="entry name" value="CHROMOSOME-PARTITIONING PROTEIN PARB-RELATED"/>
    <property type="match status" value="1"/>
</dbReference>
<evidence type="ECO:0000259" key="4">
    <source>
        <dbReference type="SMART" id="SM00470"/>
    </source>
</evidence>
<feature type="domain" description="ParB-like N-terminal" evidence="4">
    <location>
        <begin position="29"/>
        <end position="136"/>
    </location>
</feature>
<dbReference type="NCBIfam" id="TIGR00180">
    <property type="entry name" value="parB_part"/>
    <property type="match status" value="1"/>
</dbReference>
<evidence type="ECO:0000313" key="6">
    <source>
        <dbReference type="Proteomes" id="UP001610818"/>
    </source>
</evidence>
<dbReference type="InterPro" id="IPR050336">
    <property type="entry name" value="Chromosome_partition/occlusion"/>
</dbReference>
<dbReference type="RefSeq" id="WP_397718830.1">
    <property type="nucleotide sequence ID" value="NZ_JBIRGN010000015.1"/>
</dbReference>
<dbReference type="SUPFAM" id="SSF109709">
    <property type="entry name" value="KorB DNA-binding domain-like"/>
    <property type="match status" value="1"/>
</dbReference>
<protein>
    <submittedName>
        <fullName evidence="5">ParB/RepB/Spo0J family partition protein</fullName>
    </submittedName>
</protein>
<dbReference type="SMART" id="SM00470">
    <property type="entry name" value="ParB"/>
    <property type="match status" value="1"/>
</dbReference>
<dbReference type="EMBL" id="JBIRGQ010000015">
    <property type="protein sequence ID" value="MFH8551758.1"/>
    <property type="molecule type" value="Genomic_DNA"/>
</dbReference>
<evidence type="ECO:0000256" key="1">
    <source>
        <dbReference type="ARBA" id="ARBA00006295"/>
    </source>
</evidence>
<dbReference type="PANTHER" id="PTHR33375">
    <property type="entry name" value="CHROMOSOME-PARTITIONING PROTEIN PARB-RELATED"/>
    <property type="match status" value="1"/>
</dbReference>
<comment type="caution">
    <text evidence="5">The sequence shown here is derived from an EMBL/GenBank/DDBJ whole genome shotgun (WGS) entry which is preliminary data.</text>
</comment>
<proteinExistence type="inferred from homology"/>
<feature type="compositionally biased region" description="Low complexity" evidence="3">
    <location>
        <begin position="270"/>
        <end position="291"/>
    </location>
</feature>
<comment type="similarity">
    <text evidence="1">Belongs to the ParB family.</text>
</comment>
<evidence type="ECO:0000313" key="5">
    <source>
        <dbReference type="EMBL" id="MFH8551758.1"/>
    </source>
</evidence>
<dbReference type="Gene3D" id="1.10.10.2830">
    <property type="match status" value="1"/>
</dbReference>
<dbReference type="InterPro" id="IPR003115">
    <property type="entry name" value="ParB_N"/>
</dbReference>
<evidence type="ECO:0000256" key="3">
    <source>
        <dbReference type="SAM" id="MobiDB-lite"/>
    </source>
</evidence>
<dbReference type="Pfam" id="PF02195">
    <property type="entry name" value="ParB_N"/>
    <property type="match status" value="1"/>
</dbReference>
<dbReference type="InterPro" id="IPR041468">
    <property type="entry name" value="HTH_ParB/Spo0J"/>
</dbReference>
<feature type="compositionally biased region" description="Low complexity" evidence="3">
    <location>
        <begin position="305"/>
        <end position="316"/>
    </location>
</feature>
<reference evidence="5 6" key="1">
    <citation type="submission" date="2024-10" db="EMBL/GenBank/DDBJ databases">
        <title>The Natural Products Discovery Center: Release of the First 8490 Sequenced Strains for Exploring Actinobacteria Biosynthetic Diversity.</title>
        <authorList>
            <person name="Kalkreuter E."/>
            <person name="Kautsar S.A."/>
            <person name="Yang D."/>
            <person name="Bader C.D."/>
            <person name="Teijaro C.N."/>
            <person name="Fluegel L."/>
            <person name="Davis C.M."/>
            <person name="Simpson J.R."/>
            <person name="Lauterbach L."/>
            <person name="Steele A.D."/>
            <person name="Gui C."/>
            <person name="Meng S."/>
            <person name="Li G."/>
            <person name="Viehrig K."/>
            <person name="Ye F."/>
            <person name="Su P."/>
            <person name="Kiefer A.F."/>
            <person name="Nichols A."/>
            <person name="Cepeda A.J."/>
            <person name="Yan W."/>
            <person name="Fan B."/>
            <person name="Jiang Y."/>
            <person name="Adhikari A."/>
            <person name="Zheng C.-J."/>
            <person name="Schuster L."/>
            <person name="Cowan T.M."/>
            <person name="Smanski M.J."/>
            <person name="Chevrette M.G."/>
            <person name="De Carvalho L.P.S."/>
            <person name="Shen B."/>
        </authorList>
    </citation>
    <scope>NUCLEOTIDE SEQUENCE [LARGE SCALE GENOMIC DNA]</scope>
    <source>
        <strain evidence="5 6">NPDC017990</strain>
    </source>
</reference>
<gene>
    <name evidence="5" type="ORF">ACH4F9_42960</name>
</gene>
<feature type="region of interest" description="Disordered" evidence="3">
    <location>
        <begin position="225"/>
        <end position="258"/>
    </location>
</feature>
<feature type="region of interest" description="Disordered" evidence="3">
    <location>
        <begin position="270"/>
        <end position="326"/>
    </location>
</feature>
<name>A0ABW7R3B3_9ACTN</name>
<accession>A0ABW7R3B3</accession>
<keyword evidence="6" id="KW-1185">Reference proteome</keyword>
<evidence type="ECO:0000256" key="2">
    <source>
        <dbReference type="ARBA" id="ARBA00022829"/>
    </source>
</evidence>
<dbReference type="SUPFAM" id="SSF110849">
    <property type="entry name" value="ParB/Sulfiredoxin"/>
    <property type="match status" value="1"/>
</dbReference>
<dbReference type="InterPro" id="IPR004437">
    <property type="entry name" value="ParB/RepB/Spo0J"/>
</dbReference>
<dbReference type="Pfam" id="PF17762">
    <property type="entry name" value="HTH_ParB"/>
    <property type="match status" value="1"/>
</dbReference>